<evidence type="ECO:0000256" key="1">
    <source>
        <dbReference type="SAM" id="MobiDB-lite"/>
    </source>
</evidence>
<dbReference type="Proteomes" id="UP000289323">
    <property type="component" value="Unassembled WGS sequence"/>
</dbReference>
<evidence type="ECO:0000313" key="2">
    <source>
        <dbReference type="EMBL" id="SPQ18487.1"/>
    </source>
</evidence>
<name>A0A3S4B0R1_9PEZI</name>
<accession>A0A3S4B0R1</accession>
<proteinExistence type="predicted"/>
<dbReference type="AlphaFoldDB" id="A0A3S4B0R1"/>
<evidence type="ECO:0000313" key="3">
    <source>
        <dbReference type="Proteomes" id="UP000289323"/>
    </source>
</evidence>
<sequence>MGIDTLTNMNHFSVDQLATILGRLGLRQHPPCDLQLGYVWDNGDRYLVPVEDTPQTQVALDKEVGSRSRPLRGLAGASTDAVALGCQAPSGEGFDVPSEAEAGSRNPGSIDDFEDFEDSDYESEFADSDIGNTAEEPGEEDDKATIDQDAGALWPNVLGARSYLEDAVRMLMLESGVDQEPVEQAPFGGRATSRQRWSLGCRSVRRNGPHTELANLP</sequence>
<protein>
    <submittedName>
        <fullName evidence="2">43ec9a6a-16ee-4590-af34-33c1dc2113a6</fullName>
    </submittedName>
</protein>
<gene>
    <name evidence="2" type="ORF">TT172_LOCUS906</name>
</gene>
<dbReference type="EMBL" id="OUUZ01000001">
    <property type="protein sequence ID" value="SPQ18487.1"/>
    <property type="molecule type" value="Genomic_DNA"/>
</dbReference>
<reference evidence="2 3" key="1">
    <citation type="submission" date="2018-04" db="EMBL/GenBank/DDBJ databases">
        <authorList>
            <person name="Huttner S."/>
            <person name="Dainat J."/>
        </authorList>
    </citation>
    <scope>NUCLEOTIDE SEQUENCE [LARGE SCALE GENOMIC DNA]</scope>
</reference>
<feature type="region of interest" description="Disordered" evidence="1">
    <location>
        <begin position="89"/>
        <end position="115"/>
    </location>
</feature>
<organism evidence="2 3">
    <name type="scientific">Thermothielavioides terrestris</name>
    <dbReference type="NCBI Taxonomy" id="2587410"/>
    <lineage>
        <taxon>Eukaryota</taxon>
        <taxon>Fungi</taxon>
        <taxon>Dikarya</taxon>
        <taxon>Ascomycota</taxon>
        <taxon>Pezizomycotina</taxon>
        <taxon>Sordariomycetes</taxon>
        <taxon>Sordariomycetidae</taxon>
        <taxon>Sordariales</taxon>
        <taxon>Chaetomiaceae</taxon>
        <taxon>Thermothielavioides</taxon>
    </lineage>
</organism>